<keyword evidence="1" id="KW-1133">Transmembrane helix</keyword>
<keyword evidence="1" id="KW-0472">Membrane</keyword>
<reference evidence="2" key="1">
    <citation type="submission" date="2021-05" db="EMBL/GenBank/DDBJ databases">
        <authorList>
            <person name="Alioto T."/>
            <person name="Alioto T."/>
            <person name="Gomez Garrido J."/>
        </authorList>
    </citation>
    <scope>NUCLEOTIDE SEQUENCE</scope>
</reference>
<protein>
    <submittedName>
        <fullName evidence="2">Uncharacterized protein</fullName>
    </submittedName>
</protein>
<feature type="transmembrane region" description="Helical" evidence="1">
    <location>
        <begin position="64"/>
        <end position="80"/>
    </location>
</feature>
<evidence type="ECO:0000313" key="2">
    <source>
        <dbReference type="EMBL" id="CAG6755022.1"/>
    </source>
</evidence>
<evidence type="ECO:0000256" key="1">
    <source>
        <dbReference type="SAM" id="Phobius"/>
    </source>
</evidence>
<organism evidence="2">
    <name type="scientific">Cacopsylla melanoneura</name>
    <dbReference type="NCBI Taxonomy" id="428564"/>
    <lineage>
        <taxon>Eukaryota</taxon>
        <taxon>Metazoa</taxon>
        <taxon>Ecdysozoa</taxon>
        <taxon>Arthropoda</taxon>
        <taxon>Hexapoda</taxon>
        <taxon>Insecta</taxon>
        <taxon>Pterygota</taxon>
        <taxon>Neoptera</taxon>
        <taxon>Paraneoptera</taxon>
        <taxon>Hemiptera</taxon>
        <taxon>Sternorrhyncha</taxon>
        <taxon>Psylloidea</taxon>
        <taxon>Psyllidae</taxon>
        <taxon>Psyllinae</taxon>
        <taxon>Cacopsylla</taxon>
    </lineage>
</organism>
<dbReference type="AlphaFoldDB" id="A0A8D9EIT3"/>
<proteinExistence type="predicted"/>
<accession>A0A8D9EIT3</accession>
<dbReference type="EMBL" id="HBUF01540852">
    <property type="protein sequence ID" value="CAG6755022.1"/>
    <property type="molecule type" value="Transcribed_RNA"/>
</dbReference>
<name>A0A8D9EIT3_9HEMI</name>
<sequence length="156" mass="18487">MVCNRKLPVTVRIPVTLPYCVILPTLRPGRLVFEFFTIPSHFPTSYINRIEVGRYIKSSEFKKYLLNVLLLIIFFSEIYHVMEFVHLIFCLFVLFFVVFSCIFLQALKIYLLQIYSNNPVQIQTRLLIAENSPSYFRSSYQEYFILYLLSSSIENL</sequence>
<keyword evidence="1" id="KW-0812">Transmembrane</keyword>
<feature type="transmembrane region" description="Helical" evidence="1">
    <location>
        <begin position="86"/>
        <end position="107"/>
    </location>
</feature>